<evidence type="ECO:0000256" key="1">
    <source>
        <dbReference type="ARBA" id="ARBA00008486"/>
    </source>
</evidence>
<sequence length="233" mass="26285">MTDSPPDDDPMGARYRFQCYQDKNHESCHQLGAYLATYMKEGDKAKKVFKMNCDENNHVDSCFSVANMFFLGRGGEKNLDEACKYYEKGCRENHKKSCHTLGMLYLSESEKDSKQASLYFDKGCDNGCSRSCQQLSSMYITGNEGVPKNMKKGFRYAKKGCMLGNPYACSNLSIMYARGEGVAKNEGIAENIKKCVKELQKDAQSMKSSTQEEKSARLKEFRENISKLLPNAS</sequence>
<protein>
    <recommendedName>
        <fullName evidence="6">Beta-lactamase</fullName>
    </recommendedName>
</protein>
<keyword evidence="5" id="KW-1185">Reference proteome</keyword>
<dbReference type="InterPro" id="IPR006597">
    <property type="entry name" value="Sel1-like"/>
</dbReference>
<reference evidence="3 5" key="2">
    <citation type="journal article" date="2013" name="Nature">
        <title>Insights into bilaterian evolution from three spiralian genomes.</title>
        <authorList>
            <person name="Simakov O."/>
            <person name="Marletaz F."/>
            <person name="Cho S.J."/>
            <person name="Edsinger-Gonzales E."/>
            <person name="Havlak P."/>
            <person name="Hellsten U."/>
            <person name="Kuo D.H."/>
            <person name="Larsson T."/>
            <person name="Lv J."/>
            <person name="Arendt D."/>
            <person name="Savage R."/>
            <person name="Osoegawa K."/>
            <person name="de Jong P."/>
            <person name="Grimwood J."/>
            <person name="Chapman J.A."/>
            <person name="Shapiro H."/>
            <person name="Aerts A."/>
            <person name="Otillar R.P."/>
            <person name="Terry A.Y."/>
            <person name="Boore J.L."/>
            <person name="Grigoriev I.V."/>
            <person name="Lindberg D.R."/>
            <person name="Seaver E.C."/>
            <person name="Weisblat D.A."/>
            <person name="Putnam N.H."/>
            <person name="Rokhsar D.S."/>
        </authorList>
    </citation>
    <scope>NUCLEOTIDE SEQUENCE</scope>
    <source>
        <strain evidence="3 5">I ESC-2004</strain>
    </source>
</reference>
<dbReference type="HOGENOM" id="CLU_000288_36_9_1"/>
<dbReference type="EnsemblMetazoa" id="CapteT179206">
    <property type="protein sequence ID" value="CapteP179206"/>
    <property type="gene ID" value="CapteG179206"/>
</dbReference>
<dbReference type="Gene3D" id="1.25.40.10">
    <property type="entry name" value="Tetratricopeptide repeat domain"/>
    <property type="match status" value="1"/>
</dbReference>
<dbReference type="SMART" id="SM00671">
    <property type="entry name" value="SEL1"/>
    <property type="match status" value="4"/>
</dbReference>
<dbReference type="AlphaFoldDB" id="R7U5P3"/>
<name>R7U5P3_CAPTE</name>
<dbReference type="Proteomes" id="UP000014760">
    <property type="component" value="Unassembled WGS sequence"/>
</dbReference>
<dbReference type="OrthoDB" id="272077at2759"/>
<evidence type="ECO:0008006" key="6">
    <source>
        <dbReference type="Google" id="ProtNLM"/>
    </source>
</evidence>
<evidence type="ECO:0000313" key="4">
    <source>
        <dbReference type="EnsemblMetazoa" id="CapteP179206"/>
    </source>
</evidence>
<dbReference type="PANTHER" id="PTHR13891:SF1">
    <property type="entry name" value="CYTOCHROME C OXIDASE ASSEMBLY FACTOR 7"/>
    <property type="match status" value="1"/>
</dbReference>
<dbReference type="EMBL" id="AMQN01010218">
    <property type="status" value="NOT_ANNOTATED_CDS"/>
    <property type="molecule type" value="Genomic_DNA"/>
</dbReference>
<dbReference type="GO" id="GO:0005758">
    <property type="term" value="C:mitochondrial intermembrane space"/>
    <property type="evidence" value="ECO:0007669"/>
    <property type="project" value="TreeGrafter"/>
</dbReference>
<accession>R7U5P3</accession>
<dbReference type="SUPFAM" id="SSF81901">
    <property type="entry name" value="HCP-like"/>
    <property type="match status" value="1"/>
</dbReference>
<dbReference type="OMA" id="PGCINAG"/>
<evidence type="ECO:0000313" key="5">
    <source>
        <dbReference type="Proteomes" id="UP000014760"/>
    </source>
</evidence>
<reference evidence="5" key="1">
    <citation type="submission" date="2012-12" db="EMBL/GenBank/DDBJ databases">
        <authorList>
            <person name="Hellsten U."/>
            <person name="Grimwood J."/>
            <person name="Chapman J.A."/>
            <person name="Shapiro H."/>
            <person name="Aerts A."/>
            <person name="Otillar R.P."/>
            <person name="Terry A.Y."/>
            <person name="Boore J.L."/>
            <person name="Simakov O."/>
            <person name="Marletaz F."/>
            <person name="Cho S.-J."/>
            <person name="Edsinger-Gonzales E."/>
            <person name="Havlak P."/>
            <person name="Kuo D.-H."/>
            <person name="Larsson T."/>
            <person name="Lv J."/>
            <person name="Arendt D."/>
            <person name="Savage R."/>
            <person name="Osoegawa K."/>
            <person name="de Jong P."/>
            <person name="Lindberg D.R."/>
            <person name="Seaver E.C."/>
            <person name="Weisblat D.A."/>
            <person name="Putnam N.H."/>
            <person name="Grigoriev I.V."/>
            <person name="Rokhsar D.S."/>
        </authorList>
    </citation>
    <scope>NUCLEOTIDE SEQUENCE</scope>
    <source>
        <strain evidence="5">I ESC-2004</strain>
    </source>
</reference>
<evidence type="ECO:0000313" key="3">
    <source>
        <dbReference type="EMBL" id="ELT99011.1"/>
    </source>
</evidence>
<comment type="similarity">
    <text evidence="1">Belongs to the hcp beta-lactamase family.</text>
</comment>
<dbReference type="Pfam" id="PF08238">
    <property type="entry name" value="Sel1"/>
    <property type="match status" value="4"/>
</dbReference>
<keyword evidence="2" id="KW-0677">Repeat</keyword>
<dbReference type="STRING" id="283909.R7U5P3"/>
<dbReference type="InterPro" id="IPR040239">
    <property type="entry name" value="HcpB-like"/>
</dbReference>
<reference evidence="4" key="3">
    <citation type="submission" date="2015-06" db="UniProtKB">
        <authorList>
            <consortium name="EnsemblMetazoa"/>
        </authorList>
    </citation>
    <scope>IDENTIFICATION</scope>
</reference>
<dbReference type="EMBL" id="KB307321">
    <property type="protein sequence ID" value="ELT99011.1"/>
    <property type="molecule type" value="Genomic_DNA"/>
</dbReference>
<dbReference type="PANTHER" id="PTHR13891">
    <property type="entry name" value="CYTOCHROME C OXIDASE ASSEMBLY FACTOR 7"/>
    <property type="match status" value="1"/>
</dbReference>
<proteinExistence type="inferred from homology"/>
<organism evidence="3">
    <name type="scientific">Capitella teleta</name>
    <name type="common">Polychaete worm</name>
    <dbReference type="NCBI Taxonomy" id="283909"/>
    <lineage>
        <taxon>Eukaryota</taxon>
        <taxon>Metazoa</taxon>
        <taxon>Spiralia</taxon>
        <taxon>Lophotrochozoa</taxon>
        <taxon>Annelida</taxon>
        <taxon>Polychaeta</taxon>
        <taxon>Sedentaria</taxon>
        <taxon>Scolecida</taxon>
        <taxon>Capitellidae</taxon>
        <taxon>Capitella</taxon>
    </lineage>
</organism>
<evidence type="ECO:0000256" key="2">
    <source>
        <dbReference type="ARBA" id="ARBA00022737"/>
    </source>
</evidence>
<dbReference type="InterPro" id="IPR011990">
    <property type="entry name" value="TPR-like_helical_dom_sf"/>
</dbReference>
<gene>
    <name evidence="3" type="ORF">CAPTEDRAFT_179206</name>
</gene>